<dbReference type="Gene3D" id="1.10.260.40">
    <property type="entry name" value="lambda repressor-like DNA-binding domains"/>
    <property type="match status" value="1"/>
</dbReference>
<dbReference type="PANTHER" id="PTHR46797">
    <property type="entry name" value="HTH-TYPE TRANSCRIPTIONAL REGULATOR"/>
    <property type="match status" value="1"/>
</dbReference>
<dbReference type="Pfam" id="PF01381">
    <property type="entry name" value="HTH_3"/>
    <property type="match status" value="1"/>
</dbReference>
<dbReference type="InterPro" id="IPR001387">
    <property type="entry name" value="Cro/C1-type_HTH"/>
</dbReference>
<organism evidence="3 4">
    <name type="scientific">candidate division TA06 bacterium</name>
    <dbReference type="NCBI Taxonomy" id="2250710"/>
    <lineage>
        <taxon>Bacteria</taxon>
        <taxon>Bacteria division TA06</taxon>
    </lineage>
</organism>
<proteinExistence type="predicted"/>
<evidence type="ECO:0000256" key="1">
    <source>
        <dbReference type="ARBA" id="ARBA00023125"/>
    </source>
</evidence>
<evidence type="ECO:0000313" key="3">
    <source>
        <dbReference type="EMBL" id="MBI4727602.1"/>
    </source>
</evidence>
<dbReference type="GO" id="GO:0003677">
    <property type="term" value="F:DNA binding"/>
    <property type="evidence" value="ECO:0007669"/>
    <property type="project" value="UniProtKB-KW"/>
</dbReference>
<dbReference type="PANTHER" id="PTHR46797:SF1">
    <property type="entry name" value="METHYLPHOSPHONATE SYNTHASE"/>
    <property type="match status" value="1"/>
</dbReference>
<gene>
    <name evidence="3" type="ORF">HY768_10375</name>
</gene>
<reference evidence="3" key="1">
    <citation type="submission" date="2020-07" db="EMBL/GenBank/DDBJ databases">
        <title>Huge and variable diversity of episymbiotic CPR bacteria and DPANN archaea in groundwater ecosystems.</title>
        <authorList>
            <person name="He C.Y."/>
            <person name="Keren R."/>
            <person name="Whittaker M."/>
            <person name="Farag I.F."/>
            <person name="Doudna J."/>
            <person name="Cate J.H.D."/>
            <person name="Banfield J.F."/>
        </authorList>
    </citation>
    <scope>NUCLEOTIDE SEQUENCE</scope>
    <source>
        <strain evidence="3">NC_groundwater_1520_Pr4_B-0.1um_53_5</strain>
    </source>
</reference>
<evidence type="ECO:0000313" key="4">
    <source>
        <dbReference type="Proteomes" id="UP000736328"/>
    </source>
</evidence>
<dbReference type="GO" id="GO:0005829">
    <property type="term" value="C:cytosol"/>
    <property type="evidence" value="ECO:0007669"/>
    <property type="project" value="TreeGrafter"/>
</dbReference>
<comment type="caution">
    <text evidence="3">The sequence shown here is derived from an EMBL/GenBank/DDBJ whole genome shotgun (WGS) entry which is preliminary data.</text>
</comment>
<dbReference type="PROSITE" id="PS50943">
    <property type="entry name" value="HTH_CROC1"/>
    <property type="match status" value="1"/>
</dbReference>
<keyword evidence="1" id="KW-0238">DNA-binding</keyword>
<sequence length="109" mass="12108">MATLYQQIGQRIQTLRKQAGMTQEELSERADLSNTYIAMIEAGKRSPSIKALDKIAMALQVGITDLFGFSSNSPKIKTARTNNLSLTKTEALAIRTAVRILHKKTWSLN</sequence>
<feature type="domain" description="HTH cro/C1-type" evidence="2">
    <location>
        <begin position="12"/>
        <end position="66"/>
    </location>
</feature>
<dbReference type="CDD" id="cd00093">
    <property type="entry name" value="HTH_XRE"/>
    <property type="match status" value="1"/>
</dbReference>
<dbReference type="SUPFAM" id="SSF47413">
    <property type="entry name" value="lambda repressor-like DNA-binding domains"/>
    <property type="match status" value="1"/>
</dbReference>
<protein>
    <submittedName>
        <fullName evidence="3">Helix-turn-helix transcriptional regulator</fullName>
    </submittedName>
</protein>
<dbReference type="EMBL" id="JACQXR010000139">
    <property type="protein sequence ID" value="MBI4727602.1"/>
    <property type="molecule type" value="Genomic_DNA"/>
</dbReference>
<dbReference type="SMART" id="SM00530">
    <property type="entry name" value="HTH_XRE"/>
    <property type="match status" value="1"/>
</dbReference>
<dbReference type="Proteomes" id="UP000736328">
    <property type="component" value="Unassembled WGS sequence"/>
</dbReference>
<dbReference type="InterPro" id="IPR010982">
    <property type="entry name" value="Lambda_DNA-bd_dom_sf"/>
</dbReference>
<accession>A0A933ID33</accession>
<dbReference type="AlphaFoldDB" id="A0A933ID33"/>
<dbReference type="InterPro" id="IPR050807">
    <property type="entry name" value="TransReg_Diox_bact_type"/>
</dbReference>
<name>A0A933ID33_UNCT6</name>
<dbReference type="GO" id="GO:0003700">
    <property type="term" value="F:DNA-binding transcription factor activity"/>
    <property type="evidence" value="ECO:0007669"/>
    <property type="project" value="TreeGrafter"/>
</dbReference>
<evidence type="ECO:0000259" key="2">
    <source>
        <dbReference type="PROSITE" id="PS50943"/>
    </source>
</evidence>